<reference evidence="5 6" key="1">
    <citation type="submission" date="2017-04" db="EMBL/GenBank/DDBJ databases">
        <title>Novel microbial lineages endemic to geothermal iron-oxide mats fill important gaps in the evolutionary history of Archaea.</title>
        <authorList>
            <person name="Jay Z.J."/>
            <person name="Beam J.P."/>
            <person name="Dlakic M."/>
            <person name="Rusch D.B."/>
            <person name="Kozubal M.A."/>
            <person name="Inskeep W.P."/>
        </authorList>
    </citation>
    <scope>NUCLEOTIDE SEQUENCE [LARGE SCALE GENOMIC DNA]</scope>
    <source>
        <strain evidence="5">BE_D</strain>
    </source>
</reference>
<evidence type="ECO:0000256" key="3">
    <source>
        <dbReference type="ARBA" id="ARBA00022777"/>
    </source>
</evidence>
<dbReference type="InterPro" id="IPR011611">
    <property type="entry name" value="PfkB_dom"/>
</dbReference>
<protein>
    <recommendedName>
        <fullName evidence="4">Carbohydrate kinase PfkB domain-containing protein</fullName>
    </recommendedName>
</protein>
<evidence type="ECO:0000256" key="2">
    <source>
        <dbReference type="ARBA" id="ARBA00022679"/>
    </source>
</evidence>
<evidence type="ECO:0000313" key="6">
    <source>
        <dbReference type="Proteomes" id="UP000240569"/>
    </source>
</evidence>
<name>A0A2R6A817_9ARCH</name>
<evidence type="ECO:0000259" key="4">
    <source>
        <dbReference type="Pfam" id="PF00294"/>
    </source>
</evidence>
<dbReference type="SUPFAM" id="SSF53613">
    <property type="entry name" value="Ribokinase-like"/>
    <property type="match status" value="1"/>
</dbReference>
<keyword evidence="2" id="KW-0808">Transferase</keyword>
<dbReference type="EMBL" id="NEXD01000154">
    <property type="protein sequence ID" value="PSN82433.1"/>
    <property type="molecule type" value="Genomic_DNA"/>
</dbReference>
<evidence type="ECO:0000256" key="1">
    <source>
        <dbReference type="ARBA" id="ARBA00010688"/>
    </source>
</evidence>
<dbReference type="InterPro" id="IPR029056">
    <property type="entry name" value="Ribokinase-like"/>
</dbReference>
<dbReference type="Pfam" id="PF00294">
    <property type="entry name" value="PfkB"/>
    <property type="match status" value="1"/>
</dbReference>
<dbReference type="PANTHER" id="PTHR10584">
    <property type="entry name" value="SUGAR KINASE"/>
    <property type="match status" value="1"/>
</dbReference>
<organism evidence="5 6">
    <name type="scientific">Candidatus Marsarchaeota G1 archaeon BE_D</name>
    <dbReference type="NCBI Taxonomy" id="1978156"/>
    <lineage>
        <taxon>Archaea</taxon>
        <taxon>Candidatus Marsarchaeota</taxon>
        <taxon>Candidatus Marsarchaeota group 1</taxon>
    </lineage>
</organism>
<sequence>MDLLVVSDCVLDVFMPASFPLKANSVVVANSPCVISPGGSCYVAVTAKRLGLSVRVIDAFGEDWQARIILDTLEREGVDVRYVTKNSTSTCVVLLGKKRHSFVGTFGGGLEKIEHTKSVKSVFFSGYLLHPLNPNRVVLKHIQQAHEEGKIVFFDLAPVKTKKEELLSALSVSDLVFANLREFYNARKILGVHSDILKKKTVILKLGKEGCAIVQGENTKKFGALEVKKPVCDVGAGDVFDGAFMACHLKGLTLDECAIVANTAAALKLEGIGIQSVPPREAILHRLPRDIKNVRKLLEN</sequence>
<comment type="similarity">
    <text evidence="1">Belongs to the carbohydrate kinase PfkB family.</text>
</comment>
<accession>A0A2R6A817</accession>
<comment type="caution">
    <text evidence="5">The sequence shown here is derived from an EMBL/GenBank/DDBJ whole genome shotgun (WGS) entry which is preliminary data.</text>
</comment>
<feature type="domain" description="Carbohydrate kinase PfkB" evidence="4">
    <location>
        <begin position="5"/>
        <end position="276"/>
    </location>
</feature>
<dbReference type="AlphaFoldDB" id="A0A2R6A817"/>
<dbReference type="Gene3D" id="3.40.1190.20">
    <property type="match status" value="1"/>
</dbReference>
<gene>
    <name evidence="5" type="ORF">B9Q02_11700</name>
</gene>
<keyword evidence="3" id="KW-0418">Kinase</keyword>
<proteinExistence type="inferred from homology"/>
<dbReference type="PANTHER" id="PTHR10584:SF166">
    <property type="entry name" value="RIBOKINASE"/>
    <property type="match status" value="1"/>
</dbReference>
<dbReference type="Proteomes" id="UP000240569">
    <property type="component" value="Unassembled WGS sequence"/>
</dbReference>
<dbReference type="GO" id="GO:0016301">
    <property type="term" value="F:kinase activity"/>
    <property type="evidence" value="ECO:0007669"/>
    <property type="project" value="UniProtKB-KW"/>
</dbReference>
<evidence type="ECO:0000313" key="5">
    <source>
        <dbReference type="EMBL" id="PSN82433.1"/>
    </source>
</evidence>